<reference evidence="1 2" key="1">
    <citation type="submission" date="2017-11" db="EMBL/GenBank/DDBJ databases">
        <title>Genomic Encyclopedia of Archaeal and Bacterial Type Strains, Phase II (KMG-II): From Individual Species to Whole Genera.</title>
        <authorList>
            <person name="Goeker M."/>
        </authorList>
    </citation>
    <scope>NUCLEOTIDE SEQUENCE [LARGE SCALE GENOMIC DNA]</scope>
    <source>
        <strain evidence="1 2">DSM 11115</strain>
    </source>
</reference>
<protein>
    <submittedName>
        <fullName evidence="1">Uncharacterized protein</fullName>
    </submittedName>
</protein>
<dbReference type="RefSeq" id="WP_157807314.1">
    <property type="nucleotide sequence ID" value="NZ_PGFA01000001.1"/>
</dbReference>
<organism evidence="1 2">
    <name type="scientific">Hymenobacter chitinivorans DSM 11115</name>
    <dbReference type="NCBI Taxonomy" id="1121954"/>
    <lineage>
        <taxon>Bacteria</taxon>
        <taxon>Pseudomonadati</taxon>
        <taxon>Bacteroidota</taxon>
        <taxon>Cytophagia</taxon>
        <taxon>Cytophagales</taxon>
        <taxon>Hymenobacteraceae</taxon>
        <taxon>Hymenobacter</taxon>
    </lineage>
</organism>
<accession>A0A2M9BP37</accession>
<dbReference type="EMBL" id="PGFA01000001">
    <property type="protein sequence ID" value="PJJ59719.1"/>
    <property type="molecule type" value="Genomic_DNA"/>
</dbReference>
<comment type="caution">
    <text evidence="1">The sequence shown here is derived from an EMBL/GenBank/DDBJ whole genome shotgun (WGS) entry which is preliminary data.</text>
</comment>
<keyword evidence="2" id="KW-1185">Reference proteome</keyword>
<sequence>MPIRHVFALLQFLLLALACLGGAYAFSRHTPSPAPRQAALALTYSLGAAATAE</sequence>
<dbReference type="Proteomes" id="UP000228535">
    <property type="component" value="Unassembled WGS sequence"/>
</dbReference>
<gene>
    <name evidence="1" type="ORF">CLV45_1141</name>
</gene>
<proteinExistence type="predicted"/>
<evidence type="ECO:0000313" key="2">
    <source>
        <dbReference type="Proteomes" id="UP000228535"/>
    </source>
</evidence>
<name>A0A2M9BP37_9BACT</name>
<dbReference type="AlphaFoldDB" id="A0A2M9BP37"/>
<dbReference type="PROSITE" id="PS51257">
    <property type="entry name" value="PROKAR_LIPOPROTEIN"/>
    <property type="match status" value="1"/>
</dbReference>
<evidence type="ECO:0000313" key="1">
    <source>
        <dbReference type="EMBL" id="PJJ59719.1"/>
    </source>
</evidence>